<dbReference type="InterPro" id="IPR042099">
    <property type="entry name" value="ANL_N_sf"/>
</dbReference>
<feature type="domain" description="AMP-binding enzyme C-terminal" evidence="2">
    <location>
        <begin position="436"/>
        <end position="511"/>
    </location>
</feature>
<name>A0A2A4FLG6_9BURK</name>
<evidence type="ECO:0000259" key="2">
    <source>
        <dbReference type="Pfam" id="PF13193"/>
    </source>
</evidence>
<dbReference type="GeneID" id="69001732"/>
<protein>
    <submittedName>
        <fullName evidence="3">Long-chain fatty acid--CoA ligase</fullName>
    </submittedName>
</protein>
<gene>
    <name evidence="3" type="ORF">BZL54_01105</name>
</gene>
<evidence type="ECO:0000313" key="3">
    <source>
        <dbReference type="EMBL" id="PCE34191.1"/>
    </source>
</evidence>
<dbReference type="Gene3D" id="3.30.300.30">
    <property type="match status" value="1"/>
</dbReference>
<dbReference type="InterPro" id="IPR000873">
    <property type="entry name" value="AMP-dep_synth/lig_dom"/>
</dbReference>
<reference evidence="3 4" key="1">
    <citation type="submission" date="2017-01" db="EMBL/GenBank/DDBJ databases">
        <title>Whole-Genome Shotgun Sequencing of Two beta-Proteobacterial Species in Search of the Bulgecin Biosynthetic Cluster.</title>
        <authorList>
            <person name="Horsman M.E."/>
            <person name="Marous D.R."/>
            <person name="Li R."/>
            <person name="Oliver R.A."/>
            <person name="Byun B."/>
            <person name="Emrich S.J."/>
            <person name="Boggess B."/>
            <person name="Townsend C.A."/>
            <person name="Mobashery S."/>
        </authorList>
    </citation>
    <scope>NUCLEOTIDE SEQUENCE [LARGE SCALE GENOMIC DNA]</scope>
    <source>
        <strain evidence="3 4">ATCC 31433</strain>
    </source>
</reference>
<sequence>MKMNFCRIMRLMTLRFRDRQAIVNVERGRSYSYRDYHLLTNRIADALRNALGVGKGDKFLLILENDNLSLMMLPTVLKQEGTVVMTNLRDASEEHARQIELVKPKVVFIETRLLDGYYAMLRAAGCEIVVMDDPTPEQATRPGVRAFWSLVDAASELDANVELDDDEHIFMLRFTGGTTGQGKCAMYSIDNLMACRDGGFGNPDFGFNDRTRMLHVAPLSHGTLVGFVPTFYAGGANLTLNQLDLEQWRQTVEQQRVTHSFLVPTVLYRLLELQRADPRDFSSLNTLIYGAAPMSPAKLEELIACFGPIFAQVYAATEVPMFVSTLDKAEHEIGQKTEGGSERLSSAGRPTPGVEVYVTDERGKPLPMGQFGEIRIRSRAVIKGYYNNPETTAAEFADGAWRSGDLGYIDEDGYLHIVDRLKDMIISGGFNVYAIEVEAALASHPAVMMCAVVGVPHPEWGEAVHAEVLLRPGTSVEAAELIAHAKEKLGSYKAPKSLVFVEQLPTSVVGKVLRRVVKERYWQNMKRRVS</sequence>
<accession>A0A2A4FLG6</accession>
<dbReference type="InterPro" id="IPR045851">
    <property type="entry name" value="AMP-bd_C_sf"/>
</dbReference>
<proteinExistence type="predicted"/>
<dbReference type="PANTHER" id="PTHR43767">
    <property type="entry name" value="LONG-CHAIN-FATTY-ACID--COA LIGASE"/>
    <property type="match status" value="1"/>
</dbReference>
<dbReference type="Gene3D" id="3.40.50.12780">
    <property type="entry name" value="N-terminal domain of ligase-like"/>
    <property type="match status" value="1"/>
</dbReference>
<organism evidence="3 4">
    <name type="scientific">Burkholderia ubonensis subsp. mesacidophila</name>
    <dbReference type="NCBI Taxonomy" id="265293"/>
    <lineage>
        <taxon>Bacteria</taxon>
        <taxon>Pseudomonadati</taxon>
        <taxon>Pseudomonadota</taxon>
        <taxon>Betaproteobacteria</taxon>
        <taxon>Burkholderiales</taxon>
        <taxon>Burkholderiaceae</taxon>
        <taxon>Burkholderia</taxon>
        <taxon>Burkholderia cepacia complex</taxon>
    </lineage>
</organism>
<comment type="caution">
    <text evidence="3">The sequence shown here is derived from an EMBL/GenBank/DDBJ whole genome shotgun (WGS) entry which is preliminary data.</text>
</comment>
<evidence type="ECO:0000259" key="1">
    <source>
        <dbReference type="Pfam" id="PF00501"/>
    </source>
</evidence>
<dbReference type="EMBL" id="MTZU01000004">
    <property type="protein sequence ID" value="PCE34191.1"/>
    <property type="molecule type" value="Genomic_DNA"/>
</dbReference>
<keyword evidence="3" id="KW-0436">Ligase</keyword>
<dbReference type="SUPFAM" id="SSF56801">
    <property type="entry name" value="Acetyl-CoA synthetase-like"/>
    <property type="match status" value="1"/>
</dbReference>
<evidence type="ECO:0000313" key="4">
    <source>
        <dbReference type="Proteomes" id="UP000217994"/>
    </source>
</evidence>
<dbReference type="Proteomes" id="UP000217994">
    <property type="component" value="Unassembled WGS sequence"/>
</dbReference>
<dbReference type="AlphaFoldDB" id="A0A2A4FLG6"/>
<dbReference type="InterPro" id="IPR050237">
    <property type="entry name" value="ATP-dep_AMP-bd_enzyme"/>
</dbReference>
<dbReference type="PANTHER" id="PTHR43767:SF7">
    <property type="entry name" value="MEDIUM_LONG-CHAIN-FATTY-ACID--COA LIGASE FADD8"/>
    <property type="match status" value="1"/>
</dbReference>
<dbReference type="RefSeq" id="WP_167389813.1">
    <property type="nucleotide sequence ID" value="NZ_CP020738.1"/>
</dbReference>
<dbReference type="GO" id="GO:0016877">
    <property type="term" value="F:ligase activity, forming carbon-sulfur bonds"/>
    <property type="evidence" value="ECO:0007669"/>
    <property type="project" value="UniProtKB-ARBA"/>
</dbReference>
<feature type="domain" description="AMP-dependent synthetase/ligase" evidence="1">
    <location>
        <begin position="15"/>
        <end position="386"/>
    </location>
</feature>
<dbReference type="Pfam" id="PF00501">
    <property type="entry name" value="AMP-binding"/>
    <property type="match status" value="1"/>
</dbReference>
<dbReference type="Pfam" id="PF13193">
    <property type="entry name" value="AMP-binding_C"/>
    <property type="match status" value="1"/>
</dbReference>
<dbReference type="InterPro" id="IPR025110">
    <property type="entry name" value="AMP-bd_C"/>
</dbReference>